<dbReference type="InterPro" id="IPR018604">
    <property type="entry name" value="YycI-like"/>
</dbReference>
<gene>
    <name evidence="2" type="ORF">HHU08_24660</name>
</gene>
<keyword evidence="3" id="KW-1185">Reference proteome</keyword>
<sequence length="266" mass="31168">MDWSKIKTIFIIAFLLLDVYLIYEYVKIKEYQRADDSTTEPPTQTLSRLDIKYDKEKLPVNNQKDQYLSAKSKKFTDDEIKKLEKGLLSGQEIIVRDSIYLQAVLVEPISIKEEFSPDDLTDFLLNSVLNGAEYHFWEKKGNTIKYYQQHSGKTLYRNPKAELTFNVNEENKIVSYNQTYLENIKEMDEEELIIQPLEVILNLFKNNFIESNSYVSFVELGYYTQLDTSAQLLAPTWKVTVNEEDFYVNALDGQVIQPETEEMKVE</sequence>
<feature type="domain" description="Regulatory protein YycH-like" evidence="1">
    <location>
        <begin position="49"/>
        <end position="250"/>
    </location>
</feature>
<dbReference type="RefSeq" id="WP_101729001.1">
    <property type="nucleotide sequence ID" value="NZ_JABBPK010000001.1"/>
</dbReference>
<accession>A0A7Y0KCU2</accession>
<dbReference type="Gene3D" id="2.40.128.690">
    <property type="entry name" value="YycH protein, domain 3-like"/>
    <property type="match status" value="1"/>
</dbReference>
<dbReference type="GO" id="GO:0016020">
    <property type="term" value="C:membrane"/>
    <property type="evidence" value="ECO:0007669"/>
    <property type="project" value="InterPro"/>
</dbReference>
<evidence type="ECO:0000313" key="2">
    <source>
        <dbReference type="EMBL" id="NMO80112.1"/>
    </source>
</evidence>
<comment type="caution">
    <text evidence="2">The sequence shown here is derived from an EMBL/GenBank/DDBJ whole genome shotgun (WGS) entry which is preliminary data.</text>
</comment>
<organism evidence="2 3">
    <name type="scientific">Niallia alba</name>
    <dbReference type="NCBI Taxonomy" id="2729105"/>
    <lineage>
        <taxon>Bacteria</taxon>
        <taxon>Bacillati</taxon>
        <taxon>Bacillota</taxon>
        <taxon>Bacilli</taxon>
        <taxon>Bacillales</taxon>
        <taxon>Bacillaceae</taxon>
        <taxon>Niallia</taxon>
    </lineage>
</organism>
<name>A0A7Y0KCU2_9BACI</name>
<protein>
    <recommendedName>
        <fullName evidence="1">Regulatory protein YycH-like domain-containing protein</fullName>
    </recommendedName>
</protein>
<proteinExistence type="predicted"/>
<dbReference type="AlphaFoldDB" id="A0A7Y0KCU2"/>
<reference evidence="2 3" key="1">
    <citation type="submission" date="2020-04" db="EMBL/GenBank/DDBJ databases">
        <title>Bacillus sp. UniB3 isolated from commercial digestive syrup.</title>
        <authorList>
            <person name="Thorat V."/>
            <person name="Kirdat K."/>
            <person name="Tiwarekar B."/>
            <person name="Yadav A."/>
        </authorList>
    </citation>
    <scope>NUCLEOTIDE SEQUENCE [LARGE SCALE GENOMIC DNA]</scope>
    <source>
        <strain evidence="2 3">UniB3</strain>
    </source>
</reference>
<evidence type="ECO:0000313" key="3">
    <source>
        <dbReference type="Proteomes" id="UP000588491"/>
    </source>
</evidence>
<dbReference type="EMBL" id="JABBPK010000001">
    <property type="protein sequence ID" value="NMO80112.1"/>
    <property type="molecule type" value="Genomic_DNA"/>
</dbReference>
<dbReference type="Proteomes" id="UP000588491">
    <property type="component" value="Unassembled WGS sequence"/>
</dbReference>
<evidence type="ECO:0000259" key="1">
    <source>
        <dbReference type="Pfam" id="PF09648"/>
    </source>
</evidence>
<dbReference type="Pfam" id="PF09648">
    <property type="entry name" value="YycI"/>
    <property type="match status" value="1"/>
</dbReference>